<dbReference type="Gene3D" id="3.30.1360.40">
    <property type="match status" value="1"/>
</dbReference>
<dbReference type="STRING" id="1856638.A9Q68_00600"/>
<evidence type="ECO:0000256" key="7">
    <source>
        <dbReference type="HAMAP-Rule" id="MF_00173"/>
    </source>
</evidence>
<dbReference type="Pfam" id="PF02863">
    <property type="entry name" value="Arg_repressor_C"/>
    <property type="match status" value="1"/>
</dbReference>
<comment type="pathway">
    <text evidence="7">Amino-acid biosynthesis; L-arginine biosynthesis [regulation].</text>
</comment>
<evidence type="ECO:0000256" key="6">
    <source>
        <dbReference type="ARBA" id="ARBA00023163"/>
    </source>
</evidence>
<evidence type="ECO:0000256" key="4">
    <source>
        <dbReference type="ARBA" id="ARBA00023015"/>
    </source>
</evidence>
<keyword evidence="7" id="KW-0678">Repressor</keyword>
<dbReference type="PRINTS" id="PR01467">
    <property type="entry name" value="ARGREPRESSOR"/>
</dbReference>
<dbReference type="InterPro" id="IPR036388">
    <property type="entry name" value="WH-like_DNA-bd_sf"/>
</dbReference>
<dbReference type="InterPro" id="IPR020900">
    <property type="entry name" value="Arg_repress_DNA-bd"/>
</dbReference>
<name>A0A1L8MMU1_9STRE</name>
<dbReference type="GO" id="GO:0005737">
    <property type="term" value="C:cytoplasm"/>
    <property type="evidence" value="ECO:0007669"/>
    <property type="project" value="UniProtKB-SubCell"/>
</dbReference>
<reference evidence="11" key="1">
    <citation type="submission" date="2016-06" db="EMBL/GenBank/DDBJ databases">
        <authorList>
            <person name="de Vries S.P.W."/>
            <person name="Hadjirin N.F."/>
            <person name="Lay E.M."/>
            <person name="Zadoks R.N."/>
            <person name="Peacock S.J."/>
            <person name="Parkhill J."/>
            <person name="Grant A.J."/>
            <person name="Mcdougall S."/>
            <person name="Holmes M.A."/>
        </authorList>
    </citation>
    <scope>NUCLEOTIDE SEQUENCE [LARGE SCALE GENOMIC DNA]</scope>
    <source>
        <strain evidence="11">NZ1587</strain>
    </source>
</reference>
<evidence type="ECO:0000313" key="10">
    <source>
        <dbReference type="EMBL" id="OJF72073.1"/>
    </source>
</evidence>
<dbReference type="Gene3D" id="1.10.10.10">
    <property type="entry name" value="Winged helix-like DNA-binding domain superfamily/Winged helix DNA-binding domain"/>
    <property type="match status" value="1"/>
</dbReference>
<dbReference type="RefSeq" id="WP_071792730.1">
    <property type="nucleotide sequence ID" value="NZ_LZDD01000001.1"/>
</dbReference>
<dbReference type="SUPFAM" id="SSF55252">
    <property type="entry name" value="C-terminal domain of arginine repressor"/>
    <property type="match status" value="1"/>
</dbReference>
<dbReference type="GO" id="GO:0003677">
    <property type="term" value="F:DNA binding"/>
    <property type="evidence" value="ECO:0007669"/>
    <property type="project" value="UniProtKB-KW"/>
</dbReference>
<protein>
    <recommendedName>
        <fullName evidence="7">Arginine repressor</fullName>
    </recommendedName>
</protein>
<evidence type="ECO:0000313" key="11">
    <source>
        <dbReference type="Proteomes" id="UP000182015"/>
    </source>
</evidence>
<feature type="domain" description="Arginine repressor DNA-binding" evidence="8">
    <location>
        <begin position="1"/>
        <end position="68"/>
    </location>
</feature>
<dbReference type="PANTHER" id="PTHR34471">
    <property type="entry name" value="ARGININE REPRESSOR"/>
    <property type="match status" value="1"/>
</dbReference>
<proteinExistence type="inferred from homology"/>
<dbReference type="UniPathway" id="UPA00068"/>
<dbReference type="GO" id="GO:1900079">
    <property type="term" value="P:regulation of arginine biosynthetic process"/>
    <property type="evidence" value="ECO:0007669"/>
    <property type="project" value="UniProtKB-UniRule"/>
</dbReference>
<dbReference type="InterPro" id="IPR001669">
    <property type="entry name" value="Arg_repress"/>
</dbReference>
<evidence type="ECO:0000256" key="1">
    <source>
        <dbReference type="ARBA" id="ARBA00004496"/>
    </source>
</evidence>
<dbReference type="GO" id="GO:0003700">
    <property type="term" value="F:DNA-binding transcription factor activity"/>
    <property type="evidence" value="ECO:0007669"/>
    <property type="project" value="UniProtKB-UniRule"/>
</dbReference>
<evidence type="ECO:0000256" key="3">
    <source>
        <dbReference type="ARBA" id="ARBA00022490"/>
    </source>
</evidence>
<dbReference type="Pfam" id="PF01316">
    <property type="entry name" value="Arg_repressor"/>
    <property type="match status" value="1"/>
</dbReference>
<dbReference type="GO" id="GO:0051259">
    <property type="term" value="P:protein complex oligomerization"/>
    <property type="evidence" value="ECO:0007669"/>
    <property type="project" value="InterPro"/>
</dbReference>
<feature type="domain" description="Arginine repressor C-terminal" evidence="9">
    <location>
        <begin position="97"/>
        <end position="148"/>
    </location>
</feature>
<dbReference type="HAMAP" id="MF_00173">
    <property type="entry name" value="Arg_repressor"/>
    <property type="match status" value="1"/>
</dbReference>
<evidence type="ECO:0000259" key="8">
    <source>
        <dbReference type="Pfam" id="PF01316"/>
    </source>
</evidence>
<comment type="subcellular location">
    <subcellularLocation>
        <location evidence="1 7">Cytoplasm</location>
    </subcellularLocation>
</comment>
<gene>
    <name evidence="7" type="primary">argR</name>
    <name evidence="10" type="ORF">A9Q68_00600</name>
</gene>
<keyword evidence="4 7" id="KW-0805">Transcription regulation</keyword>
<dbReference type="InterPro" id="IPR020899">
    <property type="entry name" value="Arg_repress_C"/>
</dbReference>
<keyword evidence="7" id="KW-0055">Arginine biosynthesis</keyword>
<accession>A0A1L8MMU1</accession>
<dbReference type="PANTHER" id="PTHR34471:SF1">
    <property type="entry name" value="ARGININE REPRESSOR"/>
    <property type="match status" value="1"/>
</dbReference>
<dbReference type="SUPFAM" id="SSF46785">
    <property type="entry name" value="Winged helix' DNA-binding domain"/>
    <property type="match status" value="1"/>
</dbReference>
<dbReference type="InterPro" id="IPR036390">
    <property type="entry name" value="WH_DNA-bd_sf"/>
</dbReference>
<dbReference type="GO" id="GO:0006526">
    <property type="term" value="P:L-arginine biosynthetic process"/>
    <property type="evidence" value="ECO:0007669"/>
    <property type="project" value="UniProtKB-UniPathway"/>
</dbReference>
<organism evidence="10 11">
    <name type="scientific">Streptococcus bovimastitidis</name>
    <dbReference type="NCBI Taxonomy" id="1856638"/>
    <lineage>
        <taxon>Bacteria</taxon>
        <taxon>Bacillati</taxon>
        <taxon>Bacillota</taxon>
        <taxon>Bacilli</taxon>
        <taxon>Lactobacillales</taxon>
        <taxon>Streptococcaceae</taxon>
        <taxon>Streptococcus</taxon>
    </lineage>
</organism>
<keyword evidence="5 7" id="KW-0238">DNA-binding</keyword>
<comment type="function">
    <text evidence="7">Regulates arginine biosynthesis genes.</text>
</comment>
<dbReference type="AlphaFoldDB" id="A0A1L8MMU1"/>
<keyword evidence="6 7" id="KW-0804">Transcription</keyword>
<evidence type="ECO:0000259" key="9">
    <source>
        <dbReference type="Pfam" id="PF02863"/>
    </source>
</evidence>
<keyword evidence="11" id="KW-1185">Reference proteome</keyword>
<keyword evidence="7" id="KW-0028">Amino-acid biosynthesis</keyword>
<evidence type="ECO:0000256" key="5">
    <source>
        <dbReference type="ARBA" id="ARBA00023125"/>
    </source>
</evidence>
<evidence type="ECO:0000256" key="2">
    <source>
        <dbReference type="ARBA" id="ARBA00008316"/>
    </source>
</evidence>
<dbReference type="OrthoDB" id="9807089at2"/>
<dbReference type="Proteomes" id="UP000182015">
    <property type="component" value="Unassembled WGS sequence"/>
</dbReference>
<dbReference type="EMBL" id="LZDD01000001">
    <property type="protein sequence ID" value="OJF72073.1"/>
    <property type="molecule type" value="Genomic_DNA"/>
</dbReference>
<keyword evidence="3 7" id="KW-0963">Cytoplasm</keyword>
<sequence length="156" mass="17629">MKKNERLNLIKKIVLSHDIETQHELLALLREHGLELTQATISRDMNEIGIVKIPSGSGPYIYGLSQDSGKKISQRPLSIRSTILSISEKNPGLKQHLYLKVVPGNAMVIKRYLCQDFADRLFGVIADDDSILILTKSEADEDIIRDEVSEWMNQKS</sequence>
<comment type="caution">
    <text evidence="10">The sequence shown here is derived from an EMBL/GenBank/DDBJ whole genome shotgun (WGS) entry which is preliminary data.</text>
</comment>
<dbReference type="InterPro" id="IPR036251">
    <property type="entry name" value="Arg_repress_C_sf"/>
</dbReference>
<dbReference type="GO" id="GO:0034618">
    <property type="term" value="F:arginine binding"/>
    <property type="evidence" value="ECO:0007669"/>
    <property type="project" value="InterPro"/>
</dbReference>
<comment type="similarity">
    <text evidence="2 7">Belongs to the ArgR family.</text>
</comment>